<comment type="similarity">
    <text evidence="2">Belongs to the dynein intermediate chain family.</text>
</comment>
<comment type="subcellular location">
    <subcellularLocation>
        <location evidence="1">Cytoplasm</location>
        <location evidence="1">Cytoskeleton</location>
        <location evidence="1">Cilium axoneme</location>
    </subcellularLocation>
</comment>
<dbReference type="GO" id="GO:0036158">
    <property type="term" value="P:outer dynein arm assembly"/>
    <property type="evidence" value="ECO:0007669"/>
    <property type="project" value="TreeGrafter"/>
</dbReference>
<keyword evidence="6" id="KW-0677">Repeat</keyword>
<evidence type="ECO:0000256" key="13">
    <source>
        <dbReference type="ARBA" id="ARBA00072661"/>
    </source>
</evidence>
<dbReference type="Proteomes" id="UP001155660">
    <property type="component" value="Chromosome B21"/>
</dbReference>
<evidence type="ECO:0000256" key="15">
    <source>
        <dbReference type="PROSITE-ProRule" id="PRU00221"/>
    </source>
</evidence>
<evidence type="ECO:0000256" key="6">
    <source>
        <dbReference type="ARBA" id="ARBA00022737"/>
    </source>
</evidence>
<keyword evidence="9" id="KW-0206">Cytoskeleton</keyword>
<reference evidence="17" key="1">
    <citation type="submission" date="2025-08" db="UniProtKB">
        <authorList>
            <consortium name="RefSeq"/>
        </authorList>
    </citation>
    <scope>IDENTIFICATION</scope>
    <source>
        <tissue evidence="17">Muscle</tissue>
    </source>
</reference>
<evidence type="ECO:0000256" key="8">
    <source>
        <dbReference type="ARBA" id="ARBA00023175"/>
    </source>
</evidence>
<evidence type="ECO:0000256" key="7">
    <source>
        <dbReference type="ARBA" id="ARBA00023017"/>
    </source>
</evidence>
<evidence type="ECO:0000256" key="2">
    <source>
        <dbReference type="ARBA" id="ARBA00011059"/>
    </source>
</evidence>
<comment type="subunit">
    <text evidence="12">Consists of at least two heavy chains and a number of intermediate and light chains. Interacts with BICD2. Interacts with CFAP45 and CFAP52. Interacts with CFAP53.</text>
</comment>
<dbReference type="FunFam" id="2.130.10.10:FF:000349">
    <property type="entry name" value="Dynein axonemal intermediate chain 1"/>
    <property type="match status" value="1"/>
</dbReference>
<keyword evidence="10" id="KW-0966">Cell projection</keyword>
<dbReference type="PROSITE" id="PS50082">
    <property type="entry name" value="WD_REPEATS_2"/>
    <property type="match status" value="1"/>
</dbReference>
<dbReference type="GO" id="GO:0036157">
    <property type="term" value="C:outer dynein arm"/>
    <property type="evidence" value="ECO:0007669"/>
    <property type="project" value="TreeGrafter"/>
</dbReference>
<sequence length="695" mass="79204">MSVSHKVGTMKSKQAPNVNSHQKAAVAKGVKAIGKKKDEEEGLDTAEGEEWMQGKTLVKPPDQLDLTEAVRKPGEDLWFDSAYIMSYYSDAGMIIYTFLFFVFKELNEEITRVLKASNPNAPQNVVRYSFKEGCYKPIVFVDQMAIHFELEGNLVHKESDEGRRLMAKQAEVDDGGGVERPDNVAIKAAKREQKLTNQFNFNERASQTLNNAPRDISCQTEPPPRANFSATANQWEIYDFYVEELQRREKSKEKHEGQFLNKEEDKSKKKMIQAETQNDDISQLAKAVKIIERMVNQNIFDDVAQDFMYFEDASDEFRGEKGTLLPLWTFQYDKAKSLSVTALCWNHKYNDLFAVGLGSHEFTQQGGGMLLFYTLKNPSYPEFIFNTASGVMCLDIHEHLSYLVAVGLYDGCVAVYNLKKKTDQPIYNSRASSGKHTSAVMQVKWQKDDLDSNHNFISVSADGRLVSWTLVKHELVFTEIIKLPVIDTIPDDLKDVIPTVGTSLDFHKQKDYSFLVGTEHGKIHKGSKYYSSKFLEKYDAHFMNVTRVKWNPFHPDVFISCGWDWMVKIWDQTMKSPVFTFELKTSVTDVAWAPYSSTVFAAVTTDGKVHVFDLNINKYEALCQQKVVSKKTKLFNIEFNPVHPIIIVGDDRGHVTSLKLSPNLRKKPKEKKGQDLPKGPEVEIAKMEQLLSSMR</sequence>
<dbReference type="InterPro" id="IPR001680">
    <property type="entry name" value="WD40_rpt"/>
</dbReference>
<evidence type="ECO:0000256" key="10">
    <source>
        <dbReference type="ARBA" id="ARBA00023273"/>
    </source>
</evidence>
<organism evidence="17">
    <name type="scientific">Cyprinus carpio</name>
    <name type="common">Common carp</name>
    <dbReference type="NCBI Taxonomy" id="7962"/>
    <lineage>
        <taxon>Eukaryota</taxon>
        <taxon>Metazoa</taxon>
        <taxon>Chordata</taxon>
        <taxon>Craniata</taxon>
        <taxon>Vertebrata</taxon>
        <taxon>Euteleostomi</taxon>
        <taxon>Actinopterygii</taxon>
        <taxon>Neopterygii</taxon>
        <taxon>Teleostei</taxon>
        <taxon>Ostariophysi</taxon>
        <taxon>Cypriniformes</taxon>
        <taxon>Cyprinidae</taxon>
        <taxon>Cyprininae</taxon>
        <taxon>Cyprinus</taxon>
    </lineage>
</organism>
<evidence type="ECO:0000256" key="12">
    <source>
        <dbReference type="ARBA" id="ARBA00061734"/>
    </source>
</evidence>
<dbReference type="PANTHER" id="PTHR12442">
    <property type="entry name" value="DYNEIN INTERMEDIATE CHAIN"/>
    <property type="match status" value="1"/>
</dbReference>
<dbReference type="OrthoDB" id="10261376at2759"/>
<proteinExistence type="inferred from homology"/>
<feature type="repeat" description="WD" evidence="15">
    <location>
        <begin position="538"/>
        <end position="571"/>
    </location>
</feature>
<dbReference type="GO" id="GO:0007368">
    <property type="term" value="P:determination of left/right symmetry"/>
    <property type="evidence" value="ECO:0007669"/>
    <property type="project" value="UniProtKB-ARBA"/>
</dbReference>
<accession>A0A9Q9XLV9</accession>
<keyword evidence="8" id="KW-0505">Motor protein</keyword>
<feature type="region of interest" description="Disordered" evidence="16">
    <location>
        <begin position="1"/>
        <end position="24"/>
    </location>
</feature>
<dbReference type="GeneID" id="109106846"/>
<evidence type="ECO:0000256" key="11">
    <source>
        <dbReference type="ARBA" id="ARBA00053763"/>
    </source>
</evidence>
<feature type="compositionally biased region" description="Polar residues" evidence="16">
    <location>
        <begin position="11"/>
        <end position="22"/>
    </location>
</feature>
<evidence type="ECO:0000256" key="1">
    <source>
        <dbReference type="ARBA" id="ARBA00004430"/>
    </source>
</evidence>
<comment type="function">
    <text evidence="11">Part of the dynein complex of respiratory cilia.</text>
</comment>
<evidence type="ECO:0000256" key="14">
    <source>
        <dbReference type="ARBA" id="ARBA00080372"/>
    </source>
</evidence>
<dbReference type="InterPro" id="IPR050687">
    <property type="entry name" value="Dynein_IC"/>
</dbReference>
<dbReference type="PANTHER" id="PTHR12442:SF11">
    <property type="entry name" value="DYNEIN AXONEMAL INTERMEDIATE CHAIN 1"/>
    <property type="match status" value="1"/>
</dbReference>
<evidence type="ECO:0000313" key="17">
    <source>
        <dbReference type="RefSeq" id="XP_042604228.1"/>
    </source>
</evidence>
<evidence type="ECO:0000256" key="4">
    <source>
        <dbReference type="ARBA" id="ARBA00022574"/>
    </source>
</evidence>
<dbReference type="Pfam" id="PF00400">
    <property type="entry name" value="WD40"/>
    <property type="match status" value="2"/>
</dbReference>
<dbReference type="GO" id="GO:0045503">
    <property type="term" value="F:dynein light chain binding"/>
    <property type="evidence" value="ECO:0007669"/>
    <property type="project" value="TreeGrafter"/>
</dbReference>
<evidence type="ECO:0000256" key="3">
    <source>
        <dbReference type="ARBA" id="ARBA00022490"/>
    </source>
</evidence>
<keyword evidence="5" id="KW-0493">Microtubule</keyword>
<evidence type="ECO:0000256" key="5">
    <source>
        <dbReference type="ARBA" id="ARBA00022701"/>
    </source>
</evidence>
<dbReference type="CTD" id="555705"/>
<dbReference type="AlphaFoldDB" id="A0A9Q9XLV9"/>
<gene>
    <name evidence="17" type="primary">dnai1.2</name>
</gene>
<protein>
    <recommendedName>
        <fullName evidence="13">Dynein axonemal intermediate chain 1</fullName>
    </recommendedName>
    <alternativeName>
        <fullName evidence="14">Axonemal dynein intermediate chain 1</fullName>
    </alternativeName>
</protein>
<name>A0A9Q9XLV9_CYPCA</name>
<keyword evidence="7" id="KW-0243">Dynein</keyword>
<dbReference type="GO" id="GO:0003341">
    <property type="term" value="P:cilium movement"/>
    <property type="evidence" value="ECO:0007669"/>
    <property type="project" value="TreeGrafter"/>
</dbReference>
<dbReference type="SMART" id="SM00320">
    <property type="entry name" value="WD40"/>
    <property type="match status" value="4"/>
</dbReference>
<dbReference type="GO" id="GO:0005874">
    <property type="term" value="C:microtubule"/>
    <property type="evidence" value="ECO:0007669"/>
    <property type="project" value="UniProtKB-KW"/>
</dbReference>
<dbReference type="RefSeq" id="XP_042604228.1">
    <property type="nucleotide sequence ID" value="XM_042748294.1"/>
</dbReference>
<keyword evidence="3" id="KW-0963">Cytoplasm</keyword>
<evidence type="ECO:0000256" key="9">
    <source>
        <dbReference type="ARBA" id="ARBA00023212"/>
    </source>
</evidence>
<evidence type="ECO:0000256" key="16">
    <source>
        <dbReference type="SAM" id="MobiDB-lite"/>
    </source>
</evidence>
<keyword evidence="4 15" id="KW-0853">WD repeat</keyword>
<dbReference type="FunFam" id="2.130.10.10:FF:000251">
    <property type="entry name" value="Dynein axonemal intermediate chain 1"/>
    <property type="match status" value="1"/>
</dbReference>
<dbReference type="GO" id="GO:0045504">
    <property type="term" value="F:dynein heavy chain binding"/>
    <property type="evidence" value="ECO:0007669"/>
    <property type="project" value="TreeGrafter"/>
</dbReference>